<evidence type="ECO:0000256" key="5">
    <source>
        <dbReference type="ARBA" id="ARBA00023136"/>
    </source>
</evidence>
<comment type="caution">
    <text evidence="10">The sequence shown here is derived from an EMBL/GenBank/DDBJ whole genome shotgun (WGS) entry which is preliminary data.</text>
</comment>
<keyword evidence="2" id="KW-1003">Cell membrane</keyword>
<evidence type="ECO:0000313" key="11">
    <source>
        <dbReference type="Proteomes" id="UP000266258"/>
    </source>
</evidence>
<dbReference type="RefSeq" id="WP_119496821.1">
    <property type="nucleotide sequence ID" value="NZ_NRJH01000023.1"/>
</dbReference>
<evidence type="ECO:0000256" key="7">
    <source>
        <dbReference type="PROSITE-ProRule" id="PRU01384"/>
    </source>
</evidence>
<keyword evidence="5" id="KW-0472">Membrane</keyword>
<name>A0A3A1Y6R1_9GAMM</name>
<dbReference type="Proteomes" id="UP000266258">
    <property type="component" value="Unassembled WGS sequence"/>
</dbReference>
<dbReference type="GO" id="GO:0003918">
    <property type="term" value="F:DNA topoisomerase type II (double strand cut, ATP-hydrolyzing) activity"/>
    <property type="evidence" value="ECO:0007669"/>
    <property type="project" value="UniProtKB-EC"/>
</dbReference>
<dbReference type="InterPro" id="IPR013757">
    <property type="entry name" value="Topo_IIA_A_a_sf"/>
</dbReference>
<evidence type="ECO:0000313" key="10">
    <source>
        <dbReference type="EMBL" id="RIY32996.1"/>
    </source>
</evidence>
<evidence type="ECO:0000256" key="8">
    <source>
        <dbReference type="SAM" id="Coils"/>
    </source>
</evidence>
<dbReference type="NCBIfam" id="NF004044">
    <property type="entry name" value="PRK05561.1"/>
    <property type="match status" value="1"/>
</dbReference>
<dbReference type="InterPro" id="IPR050220">
    <property type="entry name" value="Type_II_DNA_Topoisomerases"/>
</dbReference>
<dbReference type="Gene3D" id="3.30.1360.40">
    <property type="match status" value="1"/>
</dbReference>
<dbReference type="GO" id="GO:0005737">
    <property type="term" value="C:cytoplasm"/>
    <property type="evidence" value="ECO:0007669"/>
    <property type="project" value="TreeGrafter"/>
</dbReference>
<dbReference type="NCBIfam" id="TIGR01062">
    <property type="entry name" value="parC_Gneg"/>
    <property type="match status" value="1"/>
</dbReference>
<dbReference type="OrthoDB" id="9806486at2"/>
<keyword evidence="8" id="KW-0175">Coiled coil</keyword>
<dbReference type="GO" id="GO:0009330">
    <property type="term" value="C:DNA topoisomerase type II (double strand cut, ATP-hydrolyzing) complex"/>
    <property type="evidence" value="ECO:0007669"/>
    <property type="project" value="TreeGrafter"/>
</dbReference>
<reference evidence="10 11" key="1">
    <citation type="submission" date="2017-08" db="EMBL/GenBank/DDBJ databases">
        <title>Reclassification of Bisgaard taxon 37 and 44.</title>
        <authorList>
            <person name="Christensen H."/>
        </authorList>
    </citation>
    <scope>NUCLEOTIDE SEQUENCE [LARGE SCALE GENOMIC DNA]</scope>
    <source>
        <strain evidence="10 11">B96_4</strain>
    </source>
</reference>
<dbReference type="GO" id="GO:0005524">
    <property type="term" value="F:ATP binding"/>
    <property type="evidence" value="ECO:0007669"/>
    <property type="project" value="InterPro"/>
</dbReference>
<dbReference type="GO" id="GO:0003677">
    <property type="term" value="F:DNA binding"/>
    <property type="evidence" value="ECO:0007669"/>
    <property type="project" value="UniProtKB-UniRule"/>
</dbReference>
<dbReference type="GO" id="GO:0007059">
    <property type="term" value="P:chromosome segregation"/>
    <property type="evidence" value="ECO:0007669"/>
    <property type="project" value="TreeGrafter"/>
</dbReference>
<keyword evidence="6 7" id="KW-0413">Isomerase</keyword>
<dbReference type="PANTHER" id="PTHR43493:SF1">
    <property type="entry name" value="DNA TOPOISOMERASE 4 SUBUNIT A"/>
    <property type="match status" value="1"/>
</dbReference>
<dbReference type="InterPro" id="IPR035516">
    <property type="entry name" value="Gyrase/topoIV_suA_C"/>
</dbReference>
<dbReference type="SUPFAM" id="SSF101904">
    <property type="entry name" value="GyrA/ParC C-terminal domain-like"/>
    <property type="match status" value="1"/>
</dbReference>
<dbReference type="EMBL" id="NRJH01000023">
    <property type="protein sequence ID" value="RIY32996.1"/>
    <property type="molecule type" value="Genomic_DNA"/>
</dbReference>
<comment type="catalytic activity">
    <reaction evidence="1 7">
        <text>ATP-dependent breakage, passage and rejoining of double-stranded DNA.</text>
        <dbReference type="EC" id="5.6.2.2"/>
    </reaction>
</comment>
<evidence type="ECO:0000256" key="4">
    <source>
        <dbReference type="ARBA" id="ARBA00023125"/>
    </source>
</evidence>
<dbReference type="InterPro" id="IPR002205">
    <property type="entry name" value="Topo_IIA_dom_A"/>
</dbReference>
<dbReference type="Gene3D" id="3.90.199.10">
    <property type="entry name" value="Topoisomerase II, domain 5"/>
    <property type="match status" value="1"/>
</dbReference>
<dbReference type="Pfam" id="PF00521">
    <property type="entry name" value="DNA_topoisoIV"/>
    <property type="match status" value="1"/>
</dbReference>
<keyword evidence="4 7" id="KW-0238">DNA-binding</keyword>
<evidence type="ECO:0000256" key="6">
    <source>
        <dbReference type="ARBA" id="ARBA00023235"/>
    </source>
</evidence>
<dbReference type="SMART" id="SM00434">
    <property type="entry name" value="TOP4c"/>
    <property type="match status" value="1"/>
</dbReference>
<dbReference type="CDD" id="cd00187">
    <property type="entry name" value="TOP4c"/>
    <property type="match status" value="1"/>
</dbReference>
<dbReference type="AlphaFoldDB" id="A0A3A1Y6R1"/>
<dbReference type="Gene3D" id="1.10.268.10">
    <property type="entry name" value="Topoisomerase, domain 3"/>
    <property type="match status" value="1"/>
</dbReference>
<evidence type="ECO:0000256" key="2">
    <source>
        <dbReference type="ARBA" id="ARBA00022475"/>
    </source>
</evidence>
<sequence>MSEINNNINYEGVEEFDLATYCEDAYLNYATYVIKDRVLPYIGDGLKPVQRRIIYTMAIEGINSKEKKKKSAYTVGQVLGRFHPHGDLACYESLVIMAQNFSYRYPLVSGQGNFGELFNPKGFAAMRYTESFLSPYAKSLLRELNAGNVDFEPNYNGDEKEPVYLPSLLPNILLNGTTGIAVGMATDIPPHNVNEIVDACCLLIDEPKSGLEQVMQYVKGPDYPTGAEITNSYQELYEIYKTGRGTIRQRAVWHQEKDQIIITELPAQSATTLIPKIAELIQSKKTPQIEDVRDDSSENEVRVVLQLKSSRVDGQSLMQQLFVQTDLEKTQRVNLNMIGLNDRPAVKGLVEILNEWIEFRKIIVRRRYEHRLEKVAAELMRIAGFLIAFNNLEQVIAIVRNSEKPKDELMATFSLTEEQATAILDLRVRNLAKLEEQALRKQEQELLKEQKQINSLLASKAKFNQQVKKELLAAKEEFGNPRLSKLVEREAAKPVEVQEEISQEPVTVVISKQGWIRCGKGHGLNLENLNYRNGDEFAQMLECQTTDTIYFIDSTGRSYSLMANTLPSMRGYGEAITAFFKLPDQASIRGMFTAEPKQFVLLSSTSGDGFLTEVENFETKSKAGRNVFTLKEQAQLLAPIVLPADFSLEVENGKFECLPITNKGRCLKFEVKEIPSRAKGSGVKLININSKDFTSNQEWLKYLFVVDLNNSLQIKNGSRKSNISVNDLNKVKSTRGNKGRNIIKGLTDNSVILIK</sequence>
<accession>A0A3A1Y6R1</accession>
<dbReference type="PANTHER" id="PTHR43493">
    <property type="entry name" value="DNA GYRASE/TOPOISOMERASE SUBUNIT A"/>
    <property type="match status" value="1"/>
</dbReference>
<protein>
    <submittedName>
        <fullName evidence="10">DNA topoisomerase IV subunit A</fullName>
    </submittedName>
</protein>
<dbReference type="PROSITE" id="PS52040">
    <property type="entry name" value="TOPO_IIA"/>
    <property type="match status" value="1"/>
</dbReference>
<gene>
    <name evidence="10" type="primary">parC</name>
    <name evidence="10" type="ORF">CJP74_03170</name>
</gene>
<organism evidence="10 11">
    <name type="scientific">Psittacicella melopsittaci</name>
    <dbReference type="NCBI Taxonomy" id="2028576"/>
    <lineage>
        <taxon>Bacteria</taxon>
        <taxon>Pseudomonadati</taxon>
        <taxon>Pseudomonadota</taxon>
        <taxon>Gammaproteobacteria</taxon>
        <taxon>Pasteurellales</taxon>
        <taxon>Psittacicellaceae</taxon>
        <taxon>Psittacicella</taxon>
    </lineage>
</organism>
<feature type="active site" description="O-(5'-phospho-DNA)-tyrosine intermediate" evidence="7">
    <location>
        <position position="128"/>
    </location>
</feature>
<keyword evidence="3 7" id="KW-0799">Topoisomerase</keyword>
<evidence type="ECO:0000256" key="3">
    <source>
        <dbReference type="ARBA" id="ARBA00023029"/>
    </source>
</evidence>
<dbReference type="InterPro" id="IPR013758">
    <property type="entry name" value="Topo_IIA_A/C_ab"/>
</dbReference>
<proteinExistence type="predicted"/>
<dbReference type="InterPro" id="IPR013760">
    <property type="entry name" value="Topo_IIA-like_dom_sf"/>
</dbReference>
<dbReference type="Gene3D" id="2.120.10.90">
    <property type="entry name" value="DNA gyrase/topoisomerase IV, subunit A, C-terminal"/>
    <property type="match status" value="1"/>
</dbReference>
<keyword evidence="11" id="KW-1185">Reference proteome</keyword>
<feature type="coiled-coil region" evidence="8">
    <location>
        <begin position="432"/>
        <end position="459"/>
    </location>
</feature>
<dbReference type="SUPFAM" id="SSF56719">
    <property type="entry name" value="Type II DNA topoisomerase"/>
    <property type="match status" value="1"/>
</dbReference>
<evidence type="ECO:0000256" key="1">
    <source>
        <dbReference type="ARBA" id="ARBA00000185"/>
    </source>
</evidence>
<dbReference type="GO" id="GO:0006265">
    <property type="term" value="P:DNA topological change"/>
    <property type="evidence" value="ECO:0007669"/>
    <property type="project" value="UniProtKB-UniRule"/>
</dbReference>
<feature type="domain" description="Topo IIA-type catalytic" evidence="9">
    <location>
        <begin position="39"/>
        <end position="500"/>
    </location>
</feature>
<evidence type="ECO:0000259" key="9">
    <source>
        <dbReference type="PROSITE" id="PS52040"/>
    </source>
</evidence>